<keyword evidence="1" id="KW-0805">Transcription regulation</keyword>
<dbReference type="PANTHER" id="PTHR43130:SF3">
    <property type="entry name" value="HTH-TYPE TRANSCRIPTIONAL REGULATOR RV1931C"/>
    <property type="match status" value="1"/>
</dbReference>
<reference evidence="5" key="1">
    <citation type="journal article" date="2019" name="Int. J. Syst. Evol. Microbiol.">
        <title>The Global Catalogue of Microorganisms (GCM) 10K type strain sequencing project: providing services to taxonomists for standard genome sequencing and annotation.</title>
        <authorList>
            <consortium name="The Broad Institute Genomics Platform"/>
            <consortium name="The Broad Institute Genome Sequencing Center for Infectious Disease"/>
            <person name="Wu L."/>
            <person name="Ma J."/>
        </authorList>
    </citation>
    <scope>NUCLEOTIDE SEQUENCE [LARGE SCALE GENOMIC DNA]</scope>
    <source>
        <strain evidence="5">JCM 3399</strain>
    </source>
</reference>
<dbReference type="Pfam" id="PF01965">
    <property type="entry name" value="DJ-1_PfpI"/>
    <property type="match status" value="1"/>
</dbReference>
<protein>
    <recommendedName>
        <fullName evidence="3">HTH araC/xylS-type domain-containing protein</fullName>
    </recommendedName>
</protein>
<dbReference type="PROSITE" id="PS01124">
    <property type="entry name" value="HTH_ARAC_FAMILY_2"/>
    <property type="match status" value="1"/>
</dbReference>
<organism evidence="4 5">
    <name type="scientific">Streptomyces albospinus</name>
    <dbReference type="NCBI Taxonomy" id="285515"/>
    <lineage>
        <taxon>Bacteria</taxon>
        <taxon>Bacillati</taxon>
        <taxon>Actinomycetota</taxon>
        <taxon>Actinomycetes</taxon>
        <taxon>Kitasatosporales</taxon>
        <taxon>Streptomycetaceae</taxon>
        <taxon>Streptomyces</taxon>
    </lineage>
</organism>
<dbReference type="Gene3D" id="3.40.50.880">
    <property type="match status" value="1"/>
</dbReference>
<dbReference type="InterPro" id="IPR052158">
    <property type="entry name" value="INH-QAR"/>
</dbReference>
<dbReference type="Gene3D" id="1.10.10.60">
    <property type="entry name" value="Homeodomain-like"/>
    <property type="match status" value="1"/>
</dbReference>
<keyword evidence="5" id="KW-1185">Reference proteome</keyword>
<dbReference type="InterPro" id="IPR002818">
    <property type="entry name" value="DJ-1/PfpI"/>
</dbReference>
<keyword evidence="2" id="KW-0804">Transcription</keyword>
<evidence type="ECO:0000313" key="4">
    <source>
        <dbReference type="EMBL" id="GGV04929.1"/>
    </source>
</evidence>
<dbReference type="SMART" id="SM00342">
    <property type="entry name" value="HTH_ARAC"/>
    <property type="match status" value="1"/>
</dbReference>
<dbReference type="InterPro" id="IPR029062">
    <property type="entry name" value="Class_I_gatase-like"/>
</dbReference>
<dbReference type="CDD" id="cd03137">
    <property type="entry name" value="GATase1_AraC_1"/>
    <property type="match status" value="1"/>
</dbReference>
<evidence type="ECO:0000256" key="2">
    <source>
        <dbReference type="ARBA" id="ARBA00023163"/>
    </source>
</evidence>
<evidence type="ECO:0000313" key="5">
    <source>
        <dbReference type="Proteomes" id="UP000654471"/>
    </source>
</evidence>
<dbReference type="EMBL" id="BMRP01000103">
    <property type="protein sequence ID" value="GGV04929.1"/>
    <property type="molecule type" value="Genomic_DNA"/>
</dbReference>
<evidence type="ECO:0000256" key="1">
    <source>
        <dbReference type="ARBA" id="ARBA00023015"/>
    </source>
</evidence>
<dbReference type="SUPFAM" id="SSF46689">
    <property type="entry name" value="Homeodomain-like"/>
    <property type="match status" value="2"/>
</dbReference>
<dbReference type="InterPro" id="IPR009057">
    <property type="entry name" value="Homeodomain-like_sf"/>
</dbReference>
<dbReference type="InterPro" id="IPR018060">
    <property type="entry name" value="HTH_AraC"/>
</dbReference>
<dbReference type="Pfam" id="PF12833">
    <property type="entry name" value="HTH_18"/>
    <property type="match status" value="1"/>
</dbReference>
<accession>A0ABQ2VQB4</accession>
<dbReference type="PANTHER" id="PTHR43130">
    <property type="entry name" value="ARAC-FAMILY TRANSCRIPTIONAL REGULATOR"/>
    <property type="match status" value="1"/>
</dbReference>
<dbReference type="Proteomes" id="UP000654471">
    <property type="component" value="Unassembled WGS sequence"/>
</dbReference>
<name>A0ABQ2VQB4_9ACTN</name>
<sequence length="447" mass="47515">MHGDEDLAGAGHGPRKLGQLQDLGAAEGRLVQGEHHGGAVRGGGIRGVEVLRGVRRSHASILAVRSGRRDGKKVSLRYILAMPIDTPTARPASAGPSRARDLAERTAELDRRMRPHPRPGAHKVVVLALDGVYPFELGIPHRVLGSADGRYEVLSASADGQPVRTDSDLTVTPGHGPEVLAEADTVVIPPYAISRASVTAPDPQALAALSRVRPGTRLVSICTGAFLLAAAGLLDGRRATTHWALTDHFKELFPRVELDAGVLFVDHGDVLTSAGAASGVDVCLHLVRQDHGSEVANHVARCCVVPPYRDGGQAQYIERPLPPASGTGTGPTRDWALQRLKLPLSLDELAEHAAMSTRTFARRFREETGLSPGRWLTQQRLRRARHLLESSDLPVERVAHEVGFATATSLRRHLAAEAGVAPSAYRRTFRASGPAAGDVRGAAAPGG</sequence>
<feature type="domain" description="HTH araC/xylS-type" evidence="3">
    <location>
        <begin position="330"/>
        <end position="428"/>
    </location>
</feature>
<gene>
    <name evidence="4" type="ORF">GCM10010211_85040</name>
</gene>
<dbReference type="SUPFAM" id="SSF52317">
    <property type="entry name" value="Class I glutamine amidotransferase-like"/>
    <property type="match status" value="1"/>
</dbReference>
<evidence type="ECO:0000259" key="3">
    <source>
        <dbReference type="PROSITE" id="PS01124"/>
    </source>
</evidence>
<comment type="caution">
    <text evidence="4">The sequence shown here is derived from an EMBL/GenBank/DDBJ whole genome shotgun (WGS) entry which is preliminary data.</text>
</comment>
<proteinExistence type="predicted"/>